<keyword evidence="3 6" id="KW-0378">Hydrolase</keyword>
<comment type="similarity">
    <text evidence="1">Belongs to the peptidase S33 family.</text>
</comment>
<comment type="caution">
    <text evidence="6">The sequence shown here is derived from an EMBL/GenBank/DDBJ whole genome shotgun (WGS) entry which is preliminary data.</text>
</comment>
<feature type="domain" description="Epoxide hydrolase N-terminal" evidence="5">
    <location>
        <begin position="4"/>
        <end position="117"/>
    </location>
</feature>
<dbReference type="Gene3D" id="3.40.50.1820">
    <property type="entry name" value="alpha/beta hydrolase"/>
    <property type="match status" value="1"/>
</dbReference>
<dbReference type="PRINTS" id="PR00412">
    <property type="entry name" value="EPOXHYDRLASE"/>
</dbReference>
<dbReference type="OrthoDB" id="7130006at2759"/>
<dbReference type="GO" id="GO:0097176">
    <property type="term" value="P:epoxide metabolic process"/>
    <property type="evidence" value="ECO:0007669"/>
    <property type="project" value="TreeGrafter"/>
</dbReference>
<evidence type="ECO:0000313" key="6">
    <source>
        <dbReference type="EMBL" id="KAH7235449.1"/>
    </source>
</evidence>
<feature type="active site" description="Proton donor" evidence="4">
    <location>
        <position position="317"/>
    </location>
</feature>
<protein>
    <submittedName>
        <fullName evidence="6">Alpha/Beta hydrolase protein</fullName>
    </submittedName>
</protein>
<dbReference type="PANTHER" id="PTHR21661">
    <property type="entry name" value="EPOXIDE HYDROLASE 1-RELATED"/>
    <property type="match status" value="1"/>
</dbReference>
<evidence type="ECO:0000259" key="5">
    <source>
        <dbReference type="Pfam" id="PF06441"/>
    </source>
</evidence>
<dbReference type="EMBL" id="JAGPXF010000007">
    <property type="protein sequence ID" value="KAH7235449.1"/>
    <property type="molecule type" value="Genomic_DNA"/>
</dbReference>
<feature type="active site" description="Nucleophile" evidence="4">
    <location>
        <position position="182"/>
    </location>
</feature>
<keyword evidence="7" id="KW-1185">Reference proteome</keyword>
<sequence length="411" mass="46061">MASIKPYKINISNYRLERLMQKLALADFPDQENGLEDDSWVKGAPVGEIKRLVKVWQTVYNWRDAETRLNELPQFMASINISGFEALNIHFVHKKSTKADAIPLLFLHGWPGSFYEVSRIINPLVQGDDDTGPSFHVVAPSLVDFGFSSPSKVGFGLENHAEVYDKLMQDLGYIHYVIQGGDVGGLISRYMAKLFGPSRCLAHHTNTPLPSQPTKEHHPELHAQSLSTPLTEIEQRGLVRAAAFDKEGSGYYKVLSTKPTTIGYSLRDSPVGLLAWIYEKLHDWSDDYPWTDEEILTWVSIYVFSTSGPDASSKVYYTFEHCDPPAFAAAGAYVDVPLGISRFWNDLVLLPKSWNHTLGPIIYEAEHERGGHFAAWEHPGAIVGDLRLMFGTSAIGPKVQSYLRPRTTPEL</sequence>
<evidence type="ECO:0000313" key="7">
    <source>
        <dbReference type="Proteomes" id="UP000813427"/>
    </source>
</evidence>
<dbReference type="InterPro" id="IPR000639">
    <property type="entry name" value="Epox_hydrolase-like"/>
</dbReference>
<dbReference type="GO" id="GO:0004301">
    <property type="term" value="F:epoxide hydrolase activity"/>
    <property type="evidence" value="ECO:0007669"/>
    <property type="project" value="TreeGrafter"/>
</dbReference>
<feature type="active site" description="Proton acceptor" evidence="4">
    <location>
        <position position="372"/>
    </location>
</feature>
<evidence type="ECO:0000256" key="4">
    <source>
        <dbReference type="PIRSR" id="PIRSR001112-1"/>
    </source>
</evidence>
<evidence type="ECO:0000256" key="3">
    <source>
        <dbReference type="ARBA" id="ARBA00022801"/>
    </source>
</evidence>
<dbReference type="Proteomes" id="UP000813427">
    <property type="component" value="Unassembled WGS sequence"/>
</dbReference>
<reference evidence="6" key="1">
    <citation type="journal article" date="2021" name="Nat. Commun.">
        <title>Genetic determinants of endophytism in the Arabidopsis root mycobiome.</title>
        <authorList>
            <person name="Mesny F."/>
            <person name="Miyauchi S."/>
            <person name="Thiergart T."/>
            <person name="Pickel B."/>
            <person name="Atanasova L."/>
            <person name="Karlsson M."/>
            <person name="Huettel B."/>
            <person name="Barry K.W."/>
            <person name="Haridas S."/>
            <person name="Chen C."/>
            <person name="Bauer D."/>
            <person name="Andreopoulos W."/>
            <person name="Pangilinan J."/>
            <person name="LaButti K."/>
            <person name="Riley R."/>
            <person name="Lipzen A."/>
            <person name="Clum A."/>
            <person name="Drula E."/>
            <person name="Henrissat B."/>
            <person name="Kohler A."/>
            <person name="Grigoriev I.V."/>
            <person name="Martin F.M."/>
            <person name="Hacquard S."/>
        </authorList>
    </citation>
    <scope>NUCLEOTIDE SEQUENCE</scope>
    <source>
        <strain evidence="6">MPI-SDFR-AT-0068</strain>
    </source>
</reference>
<proteinExistence type="inferred from homology"/>
<dbReference type="PANTHER" id="PTHR21661:SF35">
    <property type="entry name" value="EPOXIDE HYDROLASE"/>
    <property type="match status" value="1"/>
</dbReference>
<dbReference type="InterPro" id="IPR016292">
    <property type="entry name" value="Epoxide_hydrolase"/>
</dbReference>
<accession>A0A8K0W6K5</accession>
<dbReference type="InterPro" id="IPR029058">
    <property type="entry name" value="AB_hydrolase_fold"/>
</dbReference>
<evidence type="ECO:0000256" key="1">
    <source>
        <dbReference type="ARBA" id="ARBA00010088"/>
    </source>
</evidence>
<dbReference type="AlphaFoldDB" id="A0A8K0W6K5"/>
<dbReference type="PIRSF" id="PIRSF001112">
    <property type="entry name" value="Epoxide_hydrolase"/>
    <property type="match status" value="1"/>
</dbReference>
<name>A0A8K0W6K5_9HYPO</name>
<gene>
    <name evidence="6" type="ORF">BKA59DRAFT_425360</name>
</gene>
<keyword evidence="2" id="KW-0058">Aromatic hydrocarbons catabolism</keyword>
<dbReference type="InterPro" id="IPR010497">
    <property type="entry name" value="Epoxide_hydro_N"/>
</dbReference>
<dbReference type="SUPFAM" id="SSF53474">
    <property type="entry name" value="alpha/beta-Hydrolases"/>
    <property type="match status" value="1"/>
</dbReference>
<dbReference type="Pfam" id="PF06441">
    <property type="entry name" value="EHN"/>
    <property type="match status" value="1"/>
</dbReference>
<organism evidence="6 7">
    <name type="scientific">Fusarium tricinctum</name>
    <dbReference type="NCBI Taxonomy" id="61284"/>
    <lineage>
        <taxon>Eukaryota</taxon>
        <taxon>Fungi</taxon>
        <taxon>Dikarya</taxon>
        <taxon>Ascomycota</taxon>
        <taxon>Pezizomycotina</taxon>
        <taxon>Sordariomycetes</taxon>
        <taxon>Hypocreomycetidae</taxon>
        <taxon>Hypocreales</taxon>
        <taxon>Nectriaceae</taxon>
        <taxon>Fusarium</taxon>
        <taxon>Fusarium tricinctum species complex</taxon>
    </lineage>
</organism>
<evidence type="ECO:0000256" key="2">
    <source>
        <dbReference type="ARBA" id="ARBA00022797"/>
    </source>
</evidence>